<evidence type="ECO:0000256" key="3">
    <source>
        <dbReference type="ARBA" id="ARBA00023163"/>
    </source>
</evidence>
<evidence type="ECO:0000313" key="5">
    <source>
        <dbReference type="EMBL" id="QIO08537.1"/>
    </source>
</evidence>
<dbReference type="SUPFAM" id="SSF46689">
    <property type="entry name" value="Homeodomain-like"/>
    <property type="match status" value="1"/>
</dbReference>
<keyword evidence="6" id="KW-1185">Reference proteome</keyword>
<sequence length="354" mass="40976">MLEPYVDHVPPNQTNSLSDPAIPASYIRIMAQELGLSLKELPQLFQFTGLNIEVLQQEDQRISTQDFLTIFNHALHLNHREDFGLRLGARLKPTTHGSMGFLLHSSPNLMTALEAIQHFLPTRMNFAHVELQKTHEFIHCSIVFNIDLSQEMRRVLLEACMVVFCECAEFMIGQTLNPAKINFNFPEPRYSALYADYFDAEYSFDHKIAGIQIPLQLCDIPNSAANPEIYLIAKQQCEYLLNQIQLPEASFQSKVQRILISNLHHFISEEQVAQSLFVSKRTLARYLEQEGTDFRQIRESVLSQQSLYYLKHTELSIEVIASLLNYYDASNFRRAFKRWFSLTPSQYRTQHSKP</sequence>
<dbReference type="InterPro" id="IPR032687">
    <property type="entry name" value="AraC-type_N"/>
</dbReference>
<gene>
    <name evidence="5" type="ORF">G8D99_05580</name>
</gene>
<feature type="domain" description="HTH araC/xylS-type" evidence="4">
    <location>
        <begin position="253"/>
        <end position="350"/>
    </location>
</feature>
<dbReference type="GO" id="GO:0003700">
    <property type="term" value="F:DNA-binding transcription factor activity"/>
    <property type="evidence" value="ECO:0007669"/>
    <property type="project" value="InterPro"/>
</dbReference>
<keyword evidence="3" id="KW-0804">Transcription</keyword>
<dbReference type="Pfam" id="PF12625">
    <property type="entry name" value="Arabinose_bd"/>
    <property type="match status" value="1"/>
</dbReference>
<dbReference type="AlphaFoldDB" id="A0A6G8S310"/>
<dbReference type="EMBL" id="CP049916">
    <property type="protein sequence ID" value="QIO08537.1"/>
    <property type="molecule type" value="Genomic_DNA"/>
</dbReference>
<name>A0A6G8S310_9GAMM</name>
<organism evidence="5 6">
    <name type="scientific">Acinetobacter lanii</name>
    <dbReference type="NCBI Taxonomy" id="2715163"/>
    <lineage>
        <taxon>Bacteria</taxon>
        <taxon>Pseudomonadati</taxon>
        <taxon>Pseudomonadota</taxon>
        <taxon>Gammaproteobacteria</taxon>
        <taxon>Moraxellales</taxon>
        <taxon>Moraxellaceae</taxon>
        <taxon>Acinetobacter</taxon>
    </lineage>
</organism>
<dbReference type="GO" id="GO:0005829">
    <property type="term" value="C:cytosol"/>
    <property type="evidence" value="ECO:0007669"/>
    <property type="project" value="TreeGrafter"/>
</dbReference>
<accession>A0A6G8S310</accession>
<evidence type="ECO:0000256" key="2">
    <source>
        <dbReference type="ARBA" id="ARBA00023125"/>
    </source>
</evidence>
<keyword evidence="2" id="KW-0238">DNA-binding</keyword>
<keyword evidence="1" id="KW-0805">Transcription regulation</keyword>
<dbReference type="Pfam" id="PF12833">
    <property type="entry name" value="HTH_18"/>
    <property type="match status" value="1"/>
</dbReference>
<dbReference type="InterPro" id="IPR018060">
    <property type="entry name" value="HTH_AraC"/>
</dbReference>
<evidence type="ECO:0000259" key="4">
    <source>
        <dbReference type="PROSITE" id="PS01124"/>
    </source>
</evidence>
<evidence type="ECO:0000313" key="6">
    <source>
        <dbReference type="Proteomes" id="UP000501939"/>
    </source>
</evidence>
<dbReference type="Proteomes" id="UP000501939">
    <property type="component" value="Chromosome"/>
</dbReference>
<proteinExistence type="predicted"/>
<evidence type="ECO:0000256" key="1">
    <source>
        <dbReference type="ARBA" id="ARBA00023015"/>
    </source>
</evidence>
<dbReference type="Gene3D" id="1.10.10.60">
    <property type="entry name" value="Homeodomain-like"/>
    <property type="match status" value="1"/>
</dbReference>
<dbReference type="GO" id="GO:0000976">
    <property type="term" value="F:transcription cis-regulatory region binding"/>
    <property type="evidence" value="ECO:0007669"/>
    <property type="project" value="TreeGrafter"/>
</dbReference>
<dbReference type="SMART" id="SM00342">
    <property type="entry name" value="HTH_ARAC"/>
    <property type="match status" value="1"/>
</dbReference>
<dbReference type="InterPro" id="IPR009057">
    <property type="entry name" value="Homeodomain-like_sf"/>
</dbReference>
<dbReference type="PANTHER" id="PTHR47894">
    <property type="entry name" value="HTH-TYPE TRANSCRIPTIONAL REGULATOR GADX"/>
    <property type="match status" value="1"/>
</dbReference>
<dbReference type="PANTHER" id="PTHR47894:SF1">
    <property type="entry name" value="HTH-TYPE TRANSCRIPTIONAL REGULATOR VQSM"/>
    <property type="match status" value="1"/>
</dbReference>
<dbReference type="PROSITE" id="PS01124">
    <property type="entry name" value="HTH_ARAC_FAMILY_2"/>
    <property type="match status" value="1"/>
</dbReference>
<dbReference type="KEGG" id="alj:G8D99_05580"/>
<reference evidence="5 6" key="1">
    <citation type="submission" date="2020-03" db="EMBL/GenBank/DDBJ databases">
        <authorList>
            <person name="Zhu W."/>
        </authorList>
    </citation>
    <scope>NUCLEOTIDE SEQUENCE [LARGE SCALE GENOMIC DNA]</scope>
    <source>
        <strain evidence="5 6">185</strain>
    </source>
</reference>
<dbReference type="RefSeq" id="WP_166323388.1">
    <property type="nucleotide sequence ID" value="NZ_CP049916.1"/>
</dbReference>
<protein>
    <submittedName>
        <fullName evidence="5">AraC family transcriptional regulator</fullName>
    </submittedName>
</protein>